<gene>
    <name evidence="1" type="ORF">IE90_09055</name>
</gene>
<proteinExistence type="predicted"/>
<reference evidence="1 2" key="1">
    <citation type="submission" date="2014-07" db="EMBL/GenBank/DDBJ databases">
        <title>Porphyromonadaceae bacterium OUH 334697 = ATCC BAA-2682 = DSM 28341 draft genome.</title>
        <authorList>
            <person name="Sydenham T.V."/>
            <person name="Hasman H."/>
            <person name="Justesen U.S."/>
        </authorList>
    </citation>
    <scope>NUCLEOTIDE SEQUENCE [LARGE SCALE GENOMIC DNA]</scope>
    <source>
        <strain evidence="1 2">OUH 334697</strain>
    </source>
</reference>
<organism evidence="1 2">
    <name type="scientific">Sanguibacteroides justesenii</name>
    <dbReference type="NCBI Taxonomy" id="1547597"/>
    <lineage>
        <taxon>Bacteria</taxon>
        <taxon>Pseudomonadati</taxon>
        <taxon>Bacteroidota</taxon>
        <taxon>Bacteroidia</taxon>
        <taxon>Bacteroidales</taxon>
        <taxon>Porphyromonadaceae</taxon>
        <taxon>Sanguibacteroides</taxon>
    </lineage>
</organism>
<accession>A0AB34R3G4</accession>
<evidence type="ECO:0000313" key="1">
    <source>
        <dbReference type="EMBL" id="KIO44253.1"/>
    </source>
</evidence>
<dbReference type="RefSeq" id="WP_041503537.1">
    <property type="nucleotide sequence ID" value="NZ_JPIT01000029.1"/>
</dbReference>
<dbReference type="EMBL" id="JPIT01000029">
    <property type="protein sequence ID" value="KIO44253.1"/>
    <property type="molecule type" value="Genomic_DNA"/>
</dbReference>
<comment type="caution">
    <text evidence="1">The sequence shown here is derived from an EMBL/GenBank/DDBJ whole genome shotgun (WGS) entry which is preliminary data.</text>
</comment>
<protein>
    <submittedName>
        <fullName evidence="1">Uncharacterized protein</fullName>
    </submittedName>
</protein>
<evidence type="ECO:0000313" key="2">
    <source>
        <dbReference type="Proteomes" id="UP000031937"/>
    </source>
</evidence>
<dbReference type="Proteomes" id="UP000031937">
    <property type="component" value="Unassembled WGS sequence"/>
</dbReference>
<name>A0AB34R3G4_9PORP</name>
<dbReference type="AlphaFoldDB" id="A0AB34R3G4"/>
<sequence length="108" mass="12780">MSWSTSPREEKPETFLYGIYSKDTIDFEGSRVRVKAKSTDILIKRLDTDYLRKLYDNRDREKFPDIQSFIRDVTSEIVIYYVGKSDSCIVKPMVKVEFLGSDEEHLDW</sequence>